<evidence type="ECO:0000256" key="3">
    <source>
        <dbReference type="SAM" id="SignalP"/>
    </source>
</evidence>
<reference evidence="5" key="1">
    <citation type="journal article" date="2017" name="Nat. Ecol. Evol.">
        <title>Genome expansion and lineage-specific genetic innovations in the forest pathogenic fungi Armillaria.</title>
        <authorList>
            <person name="Sipos G."/>
            <person name="Prasanna A.N."/>
            <person name="Walter M.C."/>
            <person name="O'Connor E."/>
            <person name="Balint B."/>
            <person name="Krizsan K."/>
            <person name="Kiss B."/>
            <person name="Hess J."/>
            <person name="Varga T."/>
            <person name="Slot J."/>
            <person name="Riley R."/>
            <person name="Boka B."/>
            <person name="Rigling D."/>
            <person name="Barry K."/>
            <person name="Lee J."/>
            <person name="Mihaltcheva S."/>
            <person name="LaButti K."/>
            <person name="Lipzen A."/>
            <person name="Waldron R."/>
            <person name="Moloney N.M."/>
            <person name="Sperisen C."/>
            <person name="Kredics L."/>
            <person name="Vagvoelgyi C."/>
            <person name="Patrignani A."/>
            <person name="Fitzpatrick D."/>
            <person name="Nagy I."/>
            <person name="Doyle S."/>
            <person name="Anderson J.B."/>
            <person name="Grigoriev I.V."/>
            <person name="Gueldener U."/>
            <person name="Muensterkoetter M."/>
            <person name="Nagy L.G."/>
        </authorList>
    </citation>
    <scope>NUCLEOTIDE SEQUENCE [LARGE SCALE GENOMIC DNA]</scope>
    <source>
        <strain evidence="5">Ar21-2</strain>
    </source>
</reference>
<name>A0A2H3CX95_ARMGA</name>
<gene>
    <name evidence="4" type="ORF">ARMGADRAFT_971666</name>
</gene>
<keyword evidence="3" id="KW-0732">Signal</keyword>
<evidence type="ECO:0000256" key="2">
    <source>
        <dbReference type="SAM" id="Phobius"/>
    </source>
</evidence>
<evidence type="ECO:0008006" key="6">
    <source>
        <dbReference type="Google" id="ProtNLM"/>
    </source>
</evidence>
<feature type="region of interest" description="Disordered" evidence="1">
    <location>
        <begin position="286"/>
        <end position="328"/>
    </location>
</feature>
<dbReference type="OrthoDB" id="9451547at2759"/>
<evidence type="ECO:0000313" key="4">
    <source>
        <dbReference type="EMBL" id="PBK87659.1"/>
    </source>
</evidence>
<keyword evidence="2" id="KW-0812">Transmembrane</keyword>
<feature type="transmembrane region" description="Helical" evidence="2">
    <location>
        <begin position="439"/>
        <end position="462"/>
    </location>
</feature>
<evidence type="ECO:0000313" key="5">
    <source>
        <dbReference type="Proteomes" id="UP000217790"/>
    </source>
</evidence>
<keyword evidence="2" id="KW-1133">Transmembrane helix</keyword>
<accession>A0A2H3CX95</accession>
<dbReference type="InParanoid" id="A0A2H3CX95"/>
<keyword evidence="5" id="KW-1185">Reference proteome</keyword>
<feature type="signal peptide" evidence="3">
    <location>
        <begin position="1"/>
        <end position="20"/>
    </location>
</feature>
<proteinExistence type="predicted"/>
<dbReference type="STRING" id="47427.A0A2H3CX95"/>
<dbReference type="PANTHER" id="PTHR35043:SF7">
    <property type="entry name" value="TRANSCRIPTION FACTOR DOMAIN-CONTAINING PROTEIN"/>
    <property type="match status" value="1"/>
</dbReference>
<feature type="transmembrane region" description="Helical" evidence="2">
    <location>
        <begin position="503"/>
        <end position="526"/>
    </location>
</feature>
<keyword evidence="2" id="KW-0472">Membrane</keyword>
<dbReference type="EMBL" id="KZ293677">
    <property type="protein sequence ID" value="PBK87659.1"/>
    <property type="molecule type" value="Genomic_DNA"/>
</dbReference>
<protein>
    <recommendedName>
        <fullName evidence="6">Transmembrane protein</fullName>
    </recommendedName>
</protein>
<feature type="transmembrane region" description="Helical" evidence="2">
    <location>
        <begin position="568"/>
        <end position="590"/>
    </location>
</feature>
<sequence>MITFHIQCLFLLLSTAQTRAAQDNDESSNDSSNRTTWDIVWSCLATIFACTWLGVHPNVPSRYMREKGRLFLTLHRIKHMLLAIICPEVIIMWAFRQRLVASTLSKRLRLSMTHGFSISMGGFVGKDELPITAADFIYHTRSGILDGTGVMGGSLRPGLDISPFLSVTKEELMDKSKGDALSKSISLLQTTWFVVQYSSRITLSLPTTPLETATLAFALLNFCNYILWWHKPLDVQYPSNFPNIDVVDWNLPTVLSTLRFARSEGSESLVSLVQLPTSKVLEPKNPVTSAAESEFNPSGYADTASGNRPSSPLLPAHNNTTSVHTTNCSHIPTSPNSIHQLSVDYIKSHASELVCCRECLECDISNPGAMSINDWRFFHTEAGSIFNELSRCRGADEWSVFHTSTDSIDILPTVAIVSPDAVATGKTLVTKSGKPRRRYWLGFHQNFFMLISALCVRVWTWYRLILGRILTGGAWRHELQDRMTLPMLWAGQPLLNLNDLSQMGYSAVFGGCFGALFGGVHCIGWSSSSFFHSSFEHLLWKISSLSVAIVPVILALEVLTVLMKSRWIAVFMGRSTPIFIFIYICARVYLLVDMFVSLRSLPPGALEEIDWTRYIPHI</sequence>
<evidence type="ECO:0000256" key="1">
    <source>
        <dbReference type="SAM" id="MobiDB-lite"/>
    </source>
</evidence>
<organism evidence="4 5">
    <name type="scientific">Armillaria gallica</name>
    <name type="common">Bulbous honey fungus</name>
    <name type="synonym">Armillaria bulbosa</name>
    <dbReference type="NCBI Taxonomy" id="47427"/>
    <lineage>
        <taxon>Eukaryota</taxon>
        <taxon>Fungi</taxon>
        <taxon>Dikarya</taxon>
        <taxon>Basidiomycota</taxon>
        <taxon>Agaricomycotina</taxon>
        <taxon>Agaricomycetes</taxon>
        <taxon>Agaricomycetidae</taxon>
        <taxon>Agaricales</taxon>
        <taxon>Marasmiineae</taxon>
        <taxon>Physalacriaceae</taxon>
        <taxon>Armillaria</taxon>
    </lineage>
</organism>
<dbReference type="Proteomes" id="UP000217790">
    <property type="component" value="Unassembled WGS sequence"/>
</dbReference>
<feature type="compositionally biased region" description="Polar residues" evidence="1">
    <location>
        <begin position="317"/>
        <end position="328"/>
    </location>
</feature>
<dbReference type="PANTHER" id="PTHR35043">
    <property type="entry name" value="TRANSCRIPTION FACTOR DOMAIN-CONTAINING PROTEIN"/>
    <property type="match status" value="1"/>
</dbReference>
<feature type="chain" id="PRO_5013715887" description="Transmembrane protein" evidence="3">
    <location>
        <begin position="21"/>
        <end position="618"/>
    </location>
</feature>
<dbReference type="AlphaFoldDB" id="A0A2H3CX95"/>
<feature type="transmembrane region" description="Helical" evidence="2">
    <location>
        <begin position="538"/>
        <end position="562"/>
    </location>
</feature>